<reference evidence="2" key="2">
    <citation type="submission" date="2023-05" db="EMBL/GenBank/DDBJ databases">
        <authorList>
            <consortium name="Lawrence Berkeley National Laboratory"/>
            <person name="Steindorff A."/>
            <person name="Hensen N."/>
            <person name="Bonometti L."/>
            <person name="Westerberg I."/>
            <person name="Brannstrom I.O."/>
            <person name="Guillou S."/>
            <person name="Cros-Aarteil S."/>
            <person name="Calhoun S."/>
            <person name="Haridas S."/>
            <person name="Kuo A."/>
            <person name="Mondo S."/>
            <person name="Pangilinan J."/>
            <person name="Riley R."/>
            <person name="Labutti K."/>
            <person name="Andreopoulos B."/>
            <person name="Lipzen A."/>
            <person name="Chen C."/>
            <person name="Yanf M."/>
            <person name="Daum C."/>
            <person name="Ng V."/>
            <person name="Clum A."/>
            <person name="Ohm R."/>
            <person name="Martin F."/>
            <person name="Silar P."/>
            <person name="Natvig D."/>
            <person name="Lalanne C."/>
            <person name="Gautier V."/>
            <person name="Ament-Velasquez S.L."/>
            <person name="Kruys A."/>
            <person name="Hutchinson M.I."/>
            <person name="Powell A.J."/>
            <person name="Barry K."/>
            <person name="Miller A.N."/>
            <person name="Grigoriev I.V."/>
            <person name="Debuchy R."/>
            <person name="Gladieux P."/>
            <person name="Thoren M.H."/>
            <person name="Johannesson H."/>
        </authorList>
    </citation>
    <scope>NUCLEOTIDE SEQUENCE</scope>
    <source>
        <strain evidence="2">PSN293</strain>
    </source>
</reference>
<evidence type="ECO:0008006" key="4">
    <source>
        <dbReference type="Google" id="ProtNLM"/>
    </source>
</evidence>
<evidence type="ECO:0000313" key="3">
    <source>
        <dbReference type="Proteomes" id="UP001301769"/>
    </source>
</evidence>
<dbReference type="PANTHER" id="PTHR34071">
    <property type="entry name" value="5-NITROIMIDAZOLE ANTIBIOTICS RESISTANCE PROTEIN, NIMA-FAMILY-RELATED PROTEIN-RELATED"/>
    <property type="match status" value="1"/>
</dbReference>
<dbReference type="EMBL" id="MU858048">
    <property type="protein sequence ID" value="KAK4219506.1"/>
    <property type="molecule type" value="Genomic_DNA"/>
</dbReference>
<dbReference type="InterPro" id="IPR012349">
    <property type="entry name" value="Split_barrel_FMN-bd"/>
</dbReference>
<keyword evidence="3" id="KW-1185">Reference proteome</keyword>
<reference evidence="2" key="1">
    <citation type="journal article" date="2023" name="Mol. Phylogenet. Evol.">
        <title>Genome-scale phylogeny and comparative genomics of the fungal order Sordariales.</title>
        <authorList>
            <person name="Hensen N."/>
            <person name="Bonometti L."/>
            <person name="Westerberg I."/>
            <person name="Brannstrom I.O."/>
            <person name="Guillou S."/>
            <person name="Cros-Aarteil S."/>
            <person name="Calhoun S."/>
            <person name="Haridas S."/>
            <person name="Kuo A."/>
            <person name="Mondo S."/>
            <person name="Pangilinan J."/>
            <person name="Riley R."/>
            <person name="LaButti K."/>
            <person name="Andreopoulos B."/>
            <person name="Lipzen A."/>
            <person name="Chen C."/>
            <person name="Yan M."/>
            <person name="Daum C."/>
            <person name="Ng V."/>
            <person name="Clum A."/>
            <person name="Steindorff A."/>
            <person name="Ohm R.A."/>
            <person name="Martin F."/>
            <person name="Silar P."/>
            <person name="Natvig D.O."/>
            <person name="Lalanne C."/>
            <person name="Gautier V."/>
            <person name="Ament-Velasquez S.L."/>
            <person name="Kruys A."/>
            <person name="Hutchinson M.I."/>
            <person name="Powell A.J."/>
            <person name="Barry K."/>
            <person name="Miller A.N."/>
            <person name="Grigoriev I.V."/>
            <person name="Debuchy R."/>
            <person name="Gladieux P."/>
            <person name="Hiltunen Thoren M."/>
            <person name="Johannesson H."/>
        </authorList>
    </citation>
    <scope>NUCLEOTIDE SEQUENCE</scope>
    <source>
        <strain evidence="2">PSN293</strain>
    </source>
</reference>
<evidence type="ECO:0000313" key="2">
    <source>
        <dbReference type="EMBL" id="KAK4219506.1"/>
    </source>
</evidence>
<dbReference type="Gene3D" id="2.30.110.10">
    <property type="entry name" value="Electron Transport, Fmn-binding Protein, Chain A"/>
    <property type="match status" value="1"/>
</dbReference>
<dbReference type="SUPFAM" id="SSF50475">
    <property type="entry name" value="FMN-binding split barrel"/>
    <property type="match status" value="1"/>
</dbReference>
<organism evidence="2 3">
    <name type="scientific">Rhypophila decipiens</name>
    <dbReference type="NCBI Taxonomy" id="261697"/>
    <lineage>
        <taxon>Eukaryota</taxon>
        <taxon>Fungi</taxon>
        <taxon>Dikarya</taxon>
        <taxon>Ascomycota</taxon>
        <taxon>Pezizomycotina</taxon>
        <taxon>Sordariomycetes</taxon>
        <taxon>Sordariomycetidae</taxon>
        <taxon>Sordariales</taxon>
        <taxon>Naviculisporaceae</taxon>
        <taxon>Rhypophila</taxon>
    </lineage>
</organism>
<sequence length="261" mass="28806">MVATYEKTALNTGNRLRNRVHYDKDLIHGIIDETPILHVAFNPADPSTEPFPAVLPMLGCIGSFPAGGQTEEEEEATIYLHGYVSARLMKYPSSSEDVVGSPVTISASILDGLVLSLTPFHNSCNYRSAVVFGYASIVTDETEKLWALELLTENIIKGRWEGSRVPPNKTEMTSTSVLKVRIQSASAKVRTGGPSEDRKDLKDGELRERTWTGVVPAWLHWGTPIPAGENRAREVPGYIEDWVRGENEKGEEGAKRAVEKE</sequence>
<proteinExistence type="predicted"/>
<dbReference type="PANTHER" id="PTHR34071:SF2">
    <property type="entry name" value="FLAVIN-NUCLEOTIDE-BINDING PROTEIN"/>
    <property type="match status" value="1"/>
</dbReference>
<dbReference type="Proteomes" id="UP001301769">
    <property type="component" value="Unassembled WGS sequence"/>
</dbReference>
<evidence type="ECO:0000256" key="1">
    <source>
        <dbReference type="SAM" id="MobiDB-lite"/>
    </source>
</evidence>
<accession>A0AAN6YIU8</accession>
<protein>
    <recommendedName>
        <fullName evidence="4">Flavin-nucleotide-binding protein</fullName>
    </recommendedName>
</protein>
<feature type="region of interest" description="Disordered" evidence="1">
    <location>
        <begin position="185"/>
        <end position="204"/>
    </location>
</feature>
<dbReference type="AlphaFoldDB" id="A0AAN6YIU8"/>
<dbReference type="InterPro" id="IPR024747">
    <property type="entry name" value="Pyridox_Oxase-rel"/>
</dbReference>
<comment type="caution">
    <text evidence="2">The sequence shown here is derived from an EMBL/GenBank/DDBJ whole genome shotgun (WGS) entry which is preliminary data.</text>
</comment>
<gene>
    <name evidence="2" type="ORF">QBC37DRAFT_136869</name>
</gene>
<dbReference type="Pfam" id="PF12900">
    <property type="entry name" value="Pyridox_ox_2"/>
    <property type="match status" value="1"/>
</dbReference>
<name>A0AAN6YIU8_9PEZI</name>
<feature type="compositionally biased region" description="Basic and acidic residues" evidence="1">
    <location>
        <begin position="195"/>
        <end position="204"/>
    </location>
</feature>